<comment type="caution">
    <text evidence="4">The sequence shown here is derived from an EMBL/GenBank/DDBJ whole genome shotgun (WGS) entry which is preliminary data.</text>
</comment>
<feature type="compositionally biased region" description="Basic and acidic residues" evidence="2">
    <location>
        <begin position="43"/>
        <end position="72"/>
    </location>
</feature>
<evidence type="ECO:0000313" key="4">
    <source>
        <dbReference type="EMBL" id="EJK43933.1"/>
    </source>
</evidence>
<reference evidence="4 5" key="1">
    <citation type="journal article" date="2012" name="Genome Biol.">
        <title>Genome and low-iron response of an oceanic diatom adapted to chronic iron limitation.</title>
        <authorList>
            <person name="Lommer M."/>
            <person name="Specht M."/>
            <person name="Roy A.S."/>
            <person name="Kraemer L."/>
            <person name="Andreson R."/>
            <person name="Gutowska M.A."/>
            <person name="Wolf J."/>
            <person name="Bergner S.V."/>
            <person name="Schilhabel M.B."/>
            <person name="Klostermeier U.C."/>
            <person name="Beiko R.G."/>
            <person name="Rosenstiel P."/>
            <person name="Hippler M."/>
            <person name="Laroche J."/>
        </authorList>
    </citation>
    <scope>NUCLEOTIDE SEQUENCE [LARGE SCALE GENOMIC DNA]</scope>
    <source>
        <strain evidence="4 5">CCMP1005</strain>
    </source>
</reference>
<feature type="region of interest" description="Disordered" evidence="2">
    <location>
        <begin position="583"/>
        <end position="605"/>
    </location>
</feature>
<accession>K0QYA0</accession>
<dbReference type="AlphaFoldDB" id="K0QYA0"/>
<dbReference type="SUPFAM" id="SSF51905">
    <property type="entry name" value="FAD/NAD(P)-binding domain"/>
    <property type="match status" value="1"/>
</dbReference>
<gene>
    <name evidence="4" type="ORF">THAOC_37574</name>
</gene>
<organism evidence="4 5">
    <name type="scientific">Thalassiosira oceanica</name>
    <name type="common">Marine diatom</name>
    <dbReference type="NCBI Taxonomy" id="159749"/>
    <lineage>
        <taxon>Eukaryota</taxon>
        <taxon>Sar</taxon>
        <taxon>Stramenopiles</taxon>
        <taxon>Ochrophyta</taxon>
        <taxon>Bacillariophyta</taxon>
        <taxon>Coscinodiscophyceae</taxon>
        <taxon>Thalassiosirophycidae</taxon>
        <taxon>Thalassiosirales</taxon>
        <taxon>Thalassiosiraceae</taxon>
        <taxon>Thalassiosira</taxon>
    </lineage>
</organism>
<dbReference type="PRINTS" id="PR00368">
    <property type="entry name" value="FADPNR"/>
</dbReference>
<dbReference type="InterPro" id="IPR050982">
    <property type="entry name" value="Auxin_biosynth/cation_transpt"/>
</dbReference>
<sequence>MHALWLLSIIGCSSSFLVVPPVTKSAPRQFFASTSLSVFPWGKNKEKGDDDSRQPVEVIDRKEGSESSEKQPTDVYASRMSSDERNDDSDDGIIDTKATPEFQPTTFAESTDYDVVIVGAGCAGVGTSVMLIQMFKLDSRRVICVEQNSHVGSSFRLWPEEMKFISPSFNQQGWTKSFDLNSVYWGTSPAAYLRDEHPSGEEYALYLETLADKSGIQVQLDAKVLSIADVGENAKNGGTGKKPVGQPGPFEIEVQKLKGESAGSKKTFTSRYVVWAAGEFQYPKDKRTMTYVYKEGESKPSIDFGTMFRGAEYCLHNSKVKSWRKLPGDDFVIIGGYESGVDAAYNLAKAGKKCQVLASTPTWCLQTGDPSSELAPYTAARLREVLSSGFSPSPKLLSPIRVIAVDKRNGKEGYNIAARWKKVDESLDVNGMGIEMEDAGEEDDILVLQTPNPPILCTGFEGSVAAEADNLFNFPSPADQQAKGCIGEGPLLTRRDESTKVPGVFLVGPSVTHGELSFCFVYKFRQRFAVVADAICQGLGMDTREAKYWRAKWAVRVKVRKLTNLLSNSYTCMGHTDNDHYDTNLGFSSPANKSRASEVEGHQKRQWERHLQEPGLENVTPCAACEYLHNIVESGKGWRAFVTSFPPPARSPSTWQPA</sequence>
<proteinExistence type="predicted"/>
<dbReference type="InterPro" id="IPR036188">
    <property type="entry name" value="FAD/NAD-bd_sf"/>
</dbReference>
<evidence type="ECO:0000313" key="5">
    <source>
        <dbReference type="Proteomes" id="UP000266841"/>
    </source>
</evidence>
<feature type="compositionally biased region" description="Polar residues" evidence="2">
    <location>
        <begin position="585"/>
        <end position="594"/>
    </location>
</feature>
<dbReference type="EMBL" id="AGNL01050431">
    <property type="protein sequence ID" value="EJK43933.1"/>
    <property type="molecule type" value="Genomic_DNA"/>
</dbReference>
<feature type="compositionally biased region" description="Basic and acidic residues" evidence="2">
    <location>
        <begin position="595"/>
        <end position="605"/>
    </location>
</feature>
<evidence type="ECO:0000256" key="2">
    <source>
        <dbReference type="SAM" id="MobiDB-lite"/>
    </source>
</evidence>
<evidence type="ECO:0008006" key="6">
    <source>
        <dbReference type="Google" id="ProtNLM"/>
    </source>
</evidence>
<dbReference type="PANTHER" id="PTHR43539">
    <property type="entry name" value="FLAVIN-BINDING MONOOXYGENASE-LIKE PROTEIN (AFU_ORTHOLOGUE AFUA_4G09220)"/>
    <property type="match status" value="1"/>
</dbReference>
<keyword evidence="5" id="KW-1185">Reference proteome</keyword>
<dbReference type="OrthoDB" id="66881at2759"/>
<dbReference type="Pfam" id="PF13738">
    <property type="entry name" value="Pyr_redox_3"/>
    <property type="match status" value="2"/>
</dbReference>
<protein>
    <recommendedName>
        <fullName evidence="6">FAD/NAD(P)-binding domain-containing protein</fullName>
    </recommendedName>
</protein>
<evidence type="ECO:0000256" key="3">
    <source>
        <dbReference type="SAM" id="SignalP"/>
    </source>
</evidence>
<name>K0QYA0_THAOC</name>
<feature type="signal peptide" evidence="3">
    <location>
        <begin position="1"/>
        <end position="15"/>
    </location>
</feature>
<evidence type="ECO:0000256" key="1">
    <source>
        <dbReference type="ARBA" id="ARBA00023002"/>
    </source>
</evidence>
<dbReference type="Proteomes" id="UP000266841">
    <property type="component" value="Unassembled WGS sequence"/>
</dbReference>
<dbReference type="Gene3D" id="3.50.50.60">
    <property type="entry name" value="FAD/NAD(P)-binding domain"/>
    <property type="match status" value="2"/>
</dbReference>
<keyword evidence="3" id="KW-0732">Signal</keyword>
<dbReference type="PANTHER" id="PTHR43539:SF89">
    <property type="entry name" value="NAD(P)-BINDING DOMAIN-CONTAINING PROTEIN"/>
    <property type="match status" value="1"/>
</dbReference>
<keyword evidence="1" id="KW-0560">Oxidoreductase</keyword>
<feature type="chain" id="PRO_5012361786" description="FAD/NAD(P)-binding domain-containing protein" evidence="3">
    <location>
        <begin position="16"/>
        <end position="658"/>
    </location>
</feature>
<dbReference type="GO" id="GO:0004497">
    <property type="term" value="F:monooxygenase activity"/>
    <property type="evidence" value="ECO:0007669"/>
    <property type="project" value="TreeGrafter"/>
</dbReference>
<feature type="region of interest" description="Disordered" evidence="2">
    <location>
        <begin position="42"/>
        <end position="99"/>
    </location>
</feature>
<dbReference type="GO" id="GO:0050660">
    <property type="term" value="F:flavin adenine dinucleotide binding"/>
    <property type="evidence" value="ECO:0007669"/>
    <property type="project" value="TreeGrafter"/>
</dbReference>